<evidence type="ECO:0000313" key="1">
    <source>
        <dbReference type="EMBL" id="EJX01816.1"/>
    </source>
</evidence>
<accession>J9CNW8</accession>
<protein>
    <submittedName>
        <fullName evidence="1">Uncharacterized protein</fullName>
    </submittedName>
</protein>
<gene>
    <name evidence="1" type="ORF">EVA_10078</name>
</gene>
<organism evidence="1">
    <name type="scientific">gut metagenome</name>
    <dbReference type="NCBI Taxonomy" id="749906"/>
    <lineage>
        <taxon>unclassified sequences</taxon>
        <taxon>metagenomes</taxon>
        <taxon>organismal metagenomes</taxon>
    </lineage>
</organism>
<sequence>MSSKGGWQASGSHRCRCARRQTGGLPSIRAYSSAQQGPPAAIVRDALYQYKLPLLLVIAGGQVRGTALQDGQEMQKYLDVSFHRGVNVRKDSE</sequence>
<proteinExistence type="predicted"/>
<comment type="caution">
    <text evidence="1">The sequence shown here is derived from an EMBL/GenBank/DDBJ whole genome shotgun (WGS) entry which is preliminary data.</text>
</comment>
<reference evidence="1" key="1">
    <citation type="journal article" date="2012" name="PLoS ONE">
        <title>Gene sets for utilization of primary and secondary nutrition supplies in the distal gut of endangered iberian lynx.</title>
        <authorList>
            <person name="Alcaide M."/>
            <person name="Messina E."/>
            <person name="Richter M."/>
            <person name="Bargiela R."/>
            <person name="Peplies J."/>
            <person name="Huws S.A."/>
            <person name="Newbold C.J."/>
            <person name="Golyshin P.N."/>
            <person name="Simon M.A."/>
            <person name="Lopez G."/>
            <person name="Yakimov M.M."/>
            <person name="Ferrer M."/>
        </authorList>
    </citation>
    <scope>NUCLEOTIDE SEQUENCE</scope>
</reference>
<dbReference type="AlphaFoldDB" id="J9CNW8"/>
<dbReference type="EMBL" id="AMCI01002806">
    <property type="protein sequence ID" value="EJX01816.1"/>
    <property type="molecule type" value="Genomic_DNA"/>
</dbReference>
<name>J9CNW8_9ZZZZ</name>